<evidence type="ECO:0000256" key="1">
    <source>
        <dbReference type="ARBA" id="ARBA00005964"/>
    </source>
</evidence>
<evidence type="ECO:0000313" key="7">
    <source>
        <dbReference type="Proteomes" id="UP000248817"/>
    </source>
</evidence>
<dbReference type="InterPro" id="IPR029058">
    <property type="entry name" value="AB_hydrolase_fold"/>
</dbReference>
<evidence type="ECO:0000313" key="6">
    <source>
        <dbReference type="EMBL" id="PYI30573.1"/>
    </source>
</evidence>
<proteinExistence type="inferred from homology"/>
<dbReference type="EMBL" id="KZ825514">
    <property type="protein sequence ID" value="PYI30573.1"/>
    <property type="molecule type" value="Genomic_DNA"/>
</dbReference>
<dbReference type="Pfam" id="PF00135">
    <property type="entry name" value="COesterase"/>
    <property type="match status" value="1"/>
</dbReference>
<dbReference type="PANTHER" id="PTHR11559">
    <property type="entry name" value="CARBOXYLESTERASE"/>
    <property type="match status" value="1"/>
</dbReference>
<dbReference type="Proteomes" id="UP000248817">
    <property type="component" value="Unassembled WGS sequence"/>
</dbReference>
<keyword evidence="4" id="KW-1133">Transmembrane helix</keyword>
<feature type="transmembrane region" description="Helical" evidence="4">
    <location>
        <begin position="12"/>
        <end position="30"/>
    </location>
</feature>
<reference evidence="6 7" key="1">
    <citation type="submission" date="2018-02" db="EMBL/GenBank/DDBJ databases">
        <title>The genomes of Aspergillus section Nigri reveals drivers in fungal speciation.</title>
        <authorList>
            <consortium name="DOE Joint Genome Institute"/>
            <person name="Vesth T.C."/>
            <person name="Nybo J."/>
            <person name="Theobald S."/>
            <person name="Brandl J."/>
            <person name="Frisvad J.C."/>
            <person name="Nielsen K.F."/>
            <person name="Lyhne E.K."/>
            <person name="Kogle M.E."/>
            <person name="Kuo A."/>
            <person name="Riley R."/>
            <person name="Clum A."/>
            <person name="Nolan M."/>
            <person name="Lipzen A."/>
            <person name="Salamov A."/>
            <person name="Henrissat B."/>
            <person name="Wiebenga A."/>
            <person name="De vries R.P."/>
            <person name="Grigoriev I.V."/>
            <person name="Mortensen U.H."/>
            <person name="Andersen M.R."/>
            <person name="Baker S.E."/>
        </authorList>
    </citation>
    <scope>NUCLEOTIDE SEQUENCE [LARGE SCALE GENOMIC DNA]</scope>
    <source>
        <strain evidence="6 7">CBS 114.80</strain>
    </source>
</reference>
<evidence type="ECO:0000256" key="2">
    <source>
        <dbReference type="ARBA" id="ARBA00022801"/>
    </source>
</evidence>
<accession>A0A2V5I902</accession>
<dbReference type="PROSITE" id="PS00122">
    <property type="entry name" value="CARBOXYLESTERASE_B_1"/>
    <property type="match status" value="1"/>
</dbReference>
<evidence type="ECO:0000256" key="3">
    <source>
        <dbReference type="RuleBase" id="RU361235"/>
    </source>
</evidence>
<keyword evidence="2 3" id="KW-0378">Hydrolase</keyword>
<keyword evidence="7" id="KW-1185">Reference proteome</keyword>
<dbReference type="InterPro" id="IPR002018">
    <property type="entry name" value="CarbesteraseB"/>
</dbReference>
<dbReference type="AlphaFoldDB" id="A0A2V5I902"/>
<dbReference type="Gene3D" id="3.40.50.1820">
    <property type="entry name" value="alpha/beta hydrolase"/>
    <property type="match status" value="1"/>
</dbReference>
<dbReference type="SUPFAM" id="SSF53474">
    <property type="entry name" value="alpha/beta-Hydrolases"/>
    <property type="match status" value="1"/>
</dbReference>
<evidence type="ECO:0000256" key="4">
    <source>
        <dbReference type="SAM" id="Phobius"/>
    </source>
</evidence>
<protein>
    <recommendedName>
        <fullName evidence="3">Carboxylic ester hydrolase</fullName>
        <ecNumber evidence="3">3.1.1.-</ecNumber>
    </recommendedName>
</protein>
<evidence type="ECO:0000259" key="5">
    <source>
        <dbReference type="Pfam" id="PF00135"/>
    </source>
</evidence>
<dbReference type="InterPro" id="IPR050309">
    <property type="entry name" value="Type-B_Carboxylest/Lipase"/>
</dbReference>
<organism evidence="6 7">
    <name type="scientific">Aspergillus indologenus CBS 114.80</name>
    <dbReference type="NCBI Taxonomy" id="1450541"/>
    <lineage>
        <taxon>Eukaryota</taxon>
        <taxon>Fungi</taxon>
        <taxon>Dikarya</taxon>
        <taxon>Ascomycota</taxon>
        <taxon>Pezizomycotina</taxon>
        <taxon>Eurotiomycetes</taxon>
        <taxon>Eurotiomycetidae</taxon>
        <taxon>Eurotiales</taxon>
        <taxon>Aspergillaceae</taxon>
        <taxon>Aspergillus</taxon>
        <taxon>Aspergillus subgen. Circumdati</taxon>
    </lineage>
</organism>
<name>A0A2V5I902_9EURO</name>
<dbReference type="InterPro" id="IPR019826">
    <property type="entry name" value="Carboxylesterase_B_AS"/>
</dbReference>
<keyword evidence="4" id="KW-0472">Membrane</keyword>
<sequence>MPLHWDGMGLSRYWLGLVVHMMLGCFLYLGPATAQTLQVNLDYGSFEGKLSTTSNISYWLSALPALGVNGSEDCLYLGVYSRPWTTGQPLRPVYVNFFSSRFVQGSASSGPPGLNAASLEVSAANDFVGVGPNHRTTAFGFLPGSEVFEAADADLNVGLLDQQYALEWVQKYIHLFGGDPGNVTLWGTSAGGGSVVAHTITHDGQTDPPLFRRGIMDSPYWPKTYAYNAPETEAIFESLVSLTNCSSPDTAGHSNATAASINPLACLRALDVDVLNAAAYTITKSDKYGPSMFTWAPVIEPETGFLTQTLSQAVQNQRFNGEAFISTYAQLEGEYFLPSALNRSTSSGDPPLNDTVAAFGVWLTEFLPSLNASTRARLETLYPVEGATETIGAYNQTWVRAALVFRDLVLACPGHWIAEGAESGGYQIEYTIPPANHGDEAQWWAGVEPIEAEYPLVYEGFAGAYASFVQTGDPNAHKLTNASQPALPELGATQEEFVVTLDGFSLVGLDSLPARCDFWLDIAPSIPV</sequence>
<comment type="similarity">
    <text evidence="1 3">Belongs to the type-B carboxylesterase/lipase family.</text>
</comment>
<keyword evidence="4" id="KW-0812">Transmembrane</keyword>
<dbReference type="EC" id="3.1.1.-" evidence="3"/>
<gene>
    <name evidence="6" type="ORF">BP00DRAFT_457745</name>
</gene>
<dbReference type="GO" id="GO:0016787">
    <property type="term" value="F:hydrolase activity"/>
    <property type="evidence" value="ECO:0007669"/>
    <property type="project" value="UniProtKB-KW"/>
</dbReference>
<feature type="domain" description="Carboxylesterase type B" evidence="5">
    <location>
        <begin position="68"/>
        <end position="497"/>
    </location>
</feature>